<proteinExistence type="predicted"/>
<dbReference type="InterPro" id="IPR014942">
    <property type="entry name" value="AbiEii"/>
</dbReference>
<evidence type="ECO:0000313" key="1">
    <source>
        <dbReference type="EMBL" id="MBA1143873.1"/>
    </source>
</evidence>
<sequence>MGWALAGIFAHPELADKWVFKGGTCLKKCYFETYRFSEDLDFTLLDPTHLDEAFLKRVFGEISAWIYEHTGLEFPANLQDFEMLTNPRGKPKGGQYCTALGPDWLPPGGDCGAQMVRGKSRRRTIGARR</sequence>
<dbReference type="Pfam" id="PF08843">
    <property type="entry name" value="AbiEii"/>
    <property type="match status" value="1"/>
</dbReference>
<gene>
    <name evidence="1" type="ORF">H0241_27030</name>
</gene>
<reference evidence="1 2" key="1">
    <citation type="submission" date="2020-07" db="EMBL/GenBank/DDBJ databases">
        <title>Definition of the novel symbiovar canariense within Mesorhizobium novociceri, a new species of genus Mesorhizobium nodulating Cicer canariense in the Caldera de Taburiente National Park (La Palma, Canary Islands).</title>
        <authorList>
            <person name="Leon-Barrios M."/>
            <person name="Perez-Yepez J."/>
            <person name="Flores-Felix J.D."/>
            <person name="Ramirez-Baena M.H."/>
            <person name="Pulido-Suarez L."/>
            <person name="Igual J.M."/>
            <person name="Velazquez E."/>
            <person name="Peix A."/>
        </authorList>
    </citation>
    <scope>NUCLEOTIDE SEQUENCE [LARGE SCALE GENOMIC DNA]</scope>
    <source>
        <strain evidence="1 2">CCANP35</strain>
    </source>
</reference>
<name>A0A838BC68_9HYPH</name>
<dbReference type="EMBL" id="JACDTY010000017">
    <property type="protein sequence ID" value="MBA1143873.1"/>
    <property type="molecule type" value="Genomic_DNA"/>
</dbReference>
<dbReference type="Gene3D" id="3.10.450.620">
    <property type="entry name" value="JHP933, nucleotidyltransferase-like core domain"/>
    <property type="match status" value="1"/>
</dbReference>
<evidence type="ECO:0000313" key="2">
    <source>
        <dbReference type="Proteomes" id="UP000558284"/>
    </source>
</evidence>
<dbReference type="GO" id="GO:0016740">
    <property type="term" value="F:transferase activity"/>
    <property type="evidence" value="ECO:0007669"/>
    <property type="project" value="UniProtKB-KW"/>
</dbReference>
<keyword evidence="2" id="KW-1185">Reference proteome</keyword>
<keyword evidence="1" id="KW-0808">Transferase</keyword>
<protein>
    <submittedName>
        <fullName evidence="1">Nucleotidyl transferase AbiEii/AbiGii toxin family protein</fullName>
    </submittedName>
</protein>
<dbReference type="AlphaFoldDB" id="A0A838BC68"/>
<accession>A0A838BC68</accession>
<dbReference type="RefSeq" id="WP_181060873.1">
    <property type="nucleotide sequence ID" value="NZ_JACDTY010000017.1"/>
</dbReference>
<organism evidence="1 2">
    <name type="scientific">Mesorhizobium neociceri</name>
    <dbReference type="NCBI Taxonomy" id="1307853"/>
    <lineage>
        <taxon>Bacteria</taxon>
        <taxon>Pseudomonadati</taxon>
        <taxon>Pseudomonadota</taxon>
        <taxon>Alphaproteobacteria</taxon>
        <taxon>Hyphomicrobiales</taxon>
        <taxon>Phyllobacteriaceae</taxon>
        <taxon>Mesorhizobium</taxon>
    </lineage>
</organism>
<comment type="caution">
    <text evidence="1">The sequence shown here is derived from an EMBL/GenBank/DDBJ whole genome shotgun (WGS) entry which is preliminary data.</text>
</comment>
<dbReference type="Proteomes" id="UP000558284">
    <property type="component" value="Unassembled WGS sequence"/>
</dbReference>